<evidence type="ECO:0000256" key="2">
    <source>
        <dbReference type="ARBA" id="ARBA00022448"/>
    </source>
</evidence>
<dbReference type="GO" id="GO:0016020">
    <property type="term" value="C:membrane"/>
    <property type="evidence" value="ECO:0007669"/>
    <property type="project" value="InterPro"/>
</dbReference>
<evidence type="ECO:0000313" key="6">
    <source>
        <dbReference type="EMBL" id="MBR7743468.1"/>
    </source>
</evidence>
<dbReference type="InterPro" id="IPR050683">
    <property type="entry name" value="Bact_Polysacc_Export_ATP-bd"/>
</dbReference>
<dbReference type="InterPro" id="IPR003439">
    <property type="entry name" value="ABC_transporter-like_ATP-bd"/>
</dbReference>
<name>A0A941HYY4_9MICO</name>
<dbReference type="EMBL" id="JAGSNF010000012">
    <property type="protein sequence ID" value="MBR7743468.1"/>
    <property type="molecule type" value="Genomic_DNA"/>
</dbReference>
<keyword evidence="7" id="KW-1185">Reference proteome</keyword>
<dbReference type="Gene3D" id="3.40.50.300">
    <property type="entry name" value="P-loop containing nucleotide triphosphate hydrolases"/>
    <property type="match status" value="1"/>
</dbReference>
<dbReference type="PANTHER" id="PTHR46743">
    <property type="entry name" value="TEICHOIC ACIDS EXPORT ATP-BINDING PROTEIN TAGH"/>
    <property type="match status" value="1"/>
</dbReference>
<reference evidence="6" key="1">
    <citation type="submission" date="2021-04" db="EMBL/GenBank/DDBJ databases">
        <title>Phycicoccus avicenniae sp. nov., a novel endophytic actinomycetes isolated from branch of Avicennia mariana.</title>
        <authorList>
            <person name="Tuo L."/>
        </authorList>
    </citation>
    <scope>NUCLEOTIDE SEQUENCE</scope>
    <source>
        <strain evidence="6">BSK3Z-2</strain>
    </source>
</reference>
<dbReference type="RefSeq" id="WP_211602727.1">
    <property type="nucleotide sequence ID" value="NZ_JAGSNF010000012.1"/>
</dbReference>
<dbReference type="InterPro" id="IPR015860">
    <property type="entry name" value="ABC_transpr_TagH-like"/>
</dbReference>
<comment type="similarity">
    <text evidence="1">Belongs to the ABC transporter superfamily.</text>
</comment>
<keyword evidence="4" id="KW-0067">ATP-binding</keyword>
<keyword evidence="2" id="KW-0813">Transport</keyword>
<dbReference type="Proteomes" id="UP000677016">
    <property type="component" value="Unassembled WGS sequence"/>
</dbReference>
<accession>A0A941HYY4</accession>
<dbReference type="GO" id="GO:0016887">
    <property type="term" value="F:ATP hydrolysis activity"/>
    <property type="evidence" value="ECO:0007669"/>
    <property type="project" value="InterPro"/>
</dbReference>
<evidence type="ECO:0000259" key="5">
    <source>
        <dbReference type="PROSITE" id="PS50893"/>
    </source>
</evidence>
<dbReference type="InterPro" id="IPR003593">
    <property type="entry name" value="AAA+_ATPase"/>
</dbReference>
<dbReference type="InterPro" id="IPR027417">
    <property type="entry name" value="P-loop_NTPase"/>
</dbReference>
<gene>
    <name evidence="6" type="ORF">KC207_09230</name>
</gene>
<dbReference type="SMART" id="SM00382">
    <property type="entry name" value="AAA"/>
    <property type="match status" value="1"/>
</dbReference>
<evidence type="ECO:0000256" key="1">
    <source>
        <dbReference type="ARBA" id="ARBA00005417"/>
    </source>
</evidence>
<proteinExistence type="inferred from homology"/>
<dbReference type="AlphaFoldDB" id="A0A941HYY4"/>
<dbReference type="CDD" id="cd03220">
    <property type="entry name" value="ABC_KpsT_Wzt"/>
    <property type="match status" value="1"/>
</dbReference>
<dbReference type="Pfam" id="PF04122">
    <property type="entry name" value="CW_binding_2"/>
    <property type="match status" value="2"/>
</dbReference>
<dbReference type="InterPro" id="IPR007253">
    <property type="entry name" value="Cell_wall-bd_2"/>
</dbReference>
<dbReference type="GO" id="GO:0005524">
    <property type="term" value="F:ATP binding"/>
    <property type="evidence" value="ECO:0007669"/>
    <property type="project" value="UniProtKB-KW"/>
</dbReference>
<organism evidence="6 7">
    <name type="scientific">Phycicoccus avicenniae</name>
    <dbReference type="NCBI Taxonomy" id="2828860"/>
    <lineage>
        <taxon>Bacteria</taxon>
        <taxon>Bacillati</taxon>
        <taxon>Actinomycetota</taxon>
        <taxon>Actinomycetes</taxon>
        <taxon>Micrococcales</taxon>
        <taxon>Intrasporangiaceae</taxon>
        <taxon>Phycicoccus</taxon>
    </lineage>
</organism>
<keyword evidence="3" id="KW-0547">Nucleotide-binding</keyword>
<dbReference type="PANTHER" id="PTHR46743:SF2">
    <property type="entry name" value="TEICHOIC ACIDS EXPORT ATP-BINDING PROTEIN TAGH"/>
    <property type="match status" value="1"/>
</dbReference>
<comment type="caution">
    <text evidence="6">The sequence shown here is derived from an EMBL/GenBank/DDBJ whole genome shotgun (WGS) entry which is preliminary data.</text>
</comment>
<feature type="domain" description="ABC transporter" evidence="5">
    <location>
        <begin position="12"/>
        <end position="245"/>
    </location>
</feature>
<evidence type="ECO:0000313" key="7">
    <source>
        <dbReference type="Proteomes" id="UP000677016"/>
    </source>
</evidence>
<dbReference type="PROSITE" id="PS50893">
    <property type="entry name" value="ABC_TRANSPORTER_2"/>
    <property type="match status" value="1"/>
</dbReference>
<protein>
    <submittedName>
        <fullName evidence="6">Cell wall-binding repeat-containing protein</fullName>
    </submittedName>
</protein>
<dbReference type="Pfam" id="PF00005">
    <property type="entry name" value="ABC_tran"/>
    <property type="match status" value="1"/>
</dbReference>
<evidence type="ECO:0000256" key="3">
    <source>
        <dbReference type="ARBA" id="ARBA00022741"/>
    </source>
</evidence>
<dbReference type="GO" id="GO:0140359">
    <property type="term" value="F:ABC-type transporter activity"/>
    <property type="evidence" value="ECO:0007669"/>
    <property type="project" value="InterPro"/>
</dbReference>
<sequence length="574" mass="59283">MGAADPRPSVVVSHVDIVYRVYAGGRSGGSGERRGVRTVHAVKDVSFVAHHGESIGVIGRNGSGKSTLLRTVAGLVPPTSGEVWADGTPSLLGVNAVLVKQLSGARNIYIGAQALGLSKAEVDEIYDEIVEFSEIGDAIHLPMSTYSSGMAARLRFAISTAATPPVLVIDEALATGDAHFRARSQERIEKLRGQAGTVFLVSHSAATIRAMCDRALWLDQGELVMDGPVDEVVDAYAAAAERSLGAGGPVEPEVPGVERWKGRTRFHTSALVSRQGTPDRCDTVVLASGADLALALSAVPAATTVGAPVLLTSSKRLMKVTAAEVERLGARRVVLLGDAGVVDEDVADALRESGVAVERVEEGDAESVSVALLDDLDASSGVDTVYLVPGEDPMAALSAVLTARPGRDRVLLVGPEGVRDAHVEALRRIAPARVVVVADAEDVAEADLAPLRELATEGVERWLSPTPVQAAAEAADGLAAEAVGVVFVASSQPESVGDAVTGAAVAALANAPILLVDRDEVPSATHAQLERLAPSHVVLLGGEMAVAPAVRQSLAGYLRQGGPGRGESEGDVDL</sequence>
<evidence type="ECO:0000256" key="4">
    <source>
        <dbReference type="ARBA" id="ARBA00022840"/>
    </source>
</evidence>
<dbReference type="SUPFAM" id="SSF52540">
    <property type="entry name" value="P-loop containing nucleoside triphosphate hydrolases"/>
    <property type="match status" value="1"/>
</dbReference>
<dbReference type="InterPro" id="IPR017871">
    <property type="entry name" value="ABC_transporter-like_CS"/>
</dbReference>
<dbReference type="PROSITE" id="PS00211">
    <property type="entry name" value="ABC_TRANSPORTER_1"/>
    <property type="match status" value="1"/>
</dbReference>